<protein>
    <submittedName>
        <fullName evidence="1">Uncharacterized protein</fullName>
    </submittedName>
</protein>
<gene>
    <name evidence="1" type="ORF">YA91_00545</name>
</gene>
<reference evidence="1" key="1">
    <citation type="submission" date="2017-09" db="EMBL/GenBank/DDBJ databases">
        <authorList>
            <person name="Ehlers B."/>
            <person name="Leendertz F.H."/>
        </authorList>
    </citation>
    <scope>NUCLEOTIDE SEQUENCE</scope>
    <source>
        <strain evidence="1">MAVP-26</strain>
    </source>
</reference>
<dbReference type="AlphaFoldDB" id="A0A249VXA9"/>
<proteinExistence type="predicted"/>
<sequence>MCLHFKWLVGYLLWRTLRLGADGIQFIKFLVAVVQSGNEMINKAKITLLMLGVVLAGCSSVTAPKKDAIESIQQKCAVILSSDVADDHRWQVYNELMQEYAVHAIKTQAQLDRFEAFVQRVQSDDSGQLITELIEVTDWGCSNGNYLEEMDMFIQEVQK</sequence>
<dbReference type="EMBL" id="CP023247">
    <property type="protein sequence ID" value="ASZ49133.1"/>
    <property type="molecule type" value="Genomic_DNA"/>
</dbReference>
<evidence type="ECO:0000313" key="1">
    <source>
        <dbReference type="EMBL" id="ASZ49133.1"/>
    </source>
</evidence>
<name>A0A249VXA9_VIBPH</name>
<accession>A0A249VXA9</accession>
<organism evidence="1">
    <name type="scientific">Vibrio parahaemolyticus</name>
    <dbReference type="NCBI Taxonomy" id="670"/>
    <lineage>
        <taxon>Bacteria</taxon>
        <taxon>Pseudomonadati</taxon>
        <taxon>Pseudomonadota</taxon>
        <taxon>Gammaproteobacteria</taxon>
        <taxon>Vibrionales</taxon>
        <taxon>Vibrionaceae</taxon>
        <taxon>Vibrio</taxon>
    </lineage>
</organism>